<evidence type="ECO:0000313" key="2">
    <source>
        <dbReference type="EMBL" id="GFH20972.1"/>
    </source>
</evidence>
<proteinExistence type="predicted"/>
<keyword evidence="1" id="KW-1133">Transmembrane helix</keyword>
<reference evidence="2 3" key="1">
    <citation type="submission" date="2020-02" db="EMBL/GenBank/DDBJ databases">
        <title>Draft genome sequence of Haematococcus lacustris strain NIES-144.</title>
        <authorList>
            <person name="Morimoto D."/>
            <person name="Nakagawa S."/>
            <person name="Yoshida T."/>
            <person name="Sawayama S."/>
        </authorList>
    </citation>
    <scope>NUCLEOTIDE SEQUENCE [LARGE SCALE GENOMIC DNA]</scope>
    <source>
        <strain evidence="2 3">NIES-144</strain>
    </source>
</reference>
<keyword evidence="1" id="KW-0812">Transmembrane</keyword>
<name>A0A699ZY90_HAELA</name>
<keyword evidence="3" id="KW-1185">Reference proteome</keyword>
<dbReference type="AlphaFoldDB" id="A0A699ZY90"/>
<keyword evidence="1" id="KW-0472">Membrane</keyword>
<gene>
    <name evidence="2" type="ORF">HaLaN_18184</name>
</gene>
<evidence type="ECO:0000313" key="3">
    <source>
        <dbReference type="Proteomes" id="UP000485058"/>
    </source>
</evidence>
<comment type="caution">
    <text evidence="2">The sequence shown here is derived from an EMBL/GenBank/DDBJ whole genome shotgun (WGS) entry which is preliminary data.</text>
</comment>
<sequence>GLYVCGPRRSASGYADDAGRPDFPSSLAFLLVASVREVIASRTRITTREVAYSDFYTLLDSGRVRAARLESGVGRMYFDMQPLTAPAPAAAAQAATTPAAPMRFQKQYVVKLAERSDSLLVAKILAMGVEYSVLKQTFLSALATTLTTTLAVWIPLLPLLFLFRRIMEDRSSSRKKKSDGRAQPVLTTFADVAGVESAK</sequence>
<dbReference type="EMBL" id="BLLF01001736">
    <property type="protein sequence ID" value="GFH20972.1"/>
    <property type="molecule type" value="Genomic_DNA"/>
</dbReference>
<feature type="non-terminal residue" evidence="2">
    <location>
        <position position="199"/>
    </location>
</feature>
<accession>A0A699ZY90</accession>
<organism evidence="2 3">
    <name type="scientific">Haematococcus lacustris</name>
    <name type="common">Green alga</name>
    <name type="synonym">Haematococcus pluvialis</name>
    <dbReference type="NCBI Taxonomy" id="44745"/>
    <lineage>
        <taxon>Eukaryota</taxon>
        <taxon>Viridiplantae</taxon>
        <taxon>Chlorophyta</taxon>
        <taxon>core chlorophytes</taxon>
        <taxon>Chlorophyceae</taxon>
        <taxon>CS clade</taxon>
        <taxon>Chlamydomonadales</taxon>
        <taxon>Haematococcaceae</taxon>
        <taxon>Haematococcus</taxon>
    </lineage>
</organism>
<evidence type="ECO:0000256" key="1">
    <source>
        <dbReference type="SAM" id="Phobius"/>
    </source>
</evidence>
<feature type="non-terminal residue" evidence="2">
    <location>
        <position position="1"/>
    </location>
</feature>
<protein>
    <submittedName>
        <fullName evidence="2">AAA domain-containing protein</fullName>
    </submittedName>
</protein>
<feature type="transmembrane region" description="Helical" evidence="1">
    <location>
        <begin position="138"/>
        <end position="163"/>
    </location>
</feature>
<dbReference type="Proteomes" id="UP000485058">
    <property type="component" value="Unassembled WGS sequence"/>
</dbReference>